<evidence type="ECO:0000256" key="1">
    <source>
        <dbReference type="ARBA" id="ARBA00004571"/>
    </source>
</evidence>
<feature type="domain" description="TonB-dependent receptor plug" evidence="9">
    <location>
        <begin position="154"/>
        <end position="261"/>
    </location>
</feature>
<dbReference type="PROSITE" id="PS52016">
    <property type="entry name" value="TONB_DEPENDENT_REC_3"/>
    <property type="match status" value="1"/>
</dbReference>
<dbReference type="SUPFAM" id="SSF56935">
    <property type="entry name" value="Porins"/>
    <property type="match status" value="1"/>
</dbReference>
<sequence length="1071" mass="118444">MKLIRRSIFKGSMSFGRFFLITFFSLGVSIFMYGNPETSAERSLYLELEADYNEGNFLNAQEFTVTGTIVDNSGLPMPGATVLERGTNNGTQTDFDGNFTLSVSDENAVLVVSFVGFVTQVVGVEGRQTIDIALVEDAAALDEVVVVGYGTQQKRHLTGSVGSIDMEEISRPVGDFGQAMYGQVPGVKIQNTSGAPGASSRIQIRGITSLSGSSAPLIVIDGVPMPSIDLNNINSADISSIEILKDAASAAIYGSRAANGVVLVTTKQGKPGEPNIAVNYTYSMQNIMTKVDMMNGPQYARASIDAAQNGWVDSGGDPNAPNTIEARGEYKYTWPEALENPESLWDTDWEELYSRVAPMHKVDLSTSGGNEKSRYYLSAGVLDQEGMIVTTDYQRYTLNMNADTKVKEWLKVGGMLNVAYDNRSALEGRAMNAIREYPQIYPEFGNNGYLGGPMSIDGFENHYNILMRANAAGHPYWHLYGYDDDRHSVTTLGNLFTEIDLLPGLKFRSSLNASYTRNDRKFVQKVDAGVESLNRGNVSSNMDRTLNYTLENLFMYDMSFGEHNFAAVAGYEFNQRDYYYLQGQRSDYDNDEVPYLSGGATINNATDNASEYALMSILGRVNYNYSGRYLISATFRRDGSSRFGPDNKWGNFPSVSAGWIISEEGFMENSSVITNLKFRASYGLTGNDGFPDYAWVSRMQMTPLAIGDNTSTSYFPSSVQNPDLAWERTRQVNLGIDLGIMDNRFTLEADYFESVSDGLLLNVPIPTTSGFGSIFRNIGELESHGFELGVSSRNLVSLEDGLNWTTHATFSTERSLITKLGPNDAPLTLSRSNMNIRNAIGEVPFSFFAYDYDGVYMNQAEIDAHGVEYNFPVHPGDGRYKDVNGDGRITADDRTIVGNNQPDFIWGLNNNFHYRNLDFSFQLGGQVGGEIYNAHARRSIFNHEGRNYFAILENRWRSEQEPGDGYHYKLNVDIDGMEKQPSDYWLVSATYLRLRDVTLGYTLGDNHAQSLGVSSARIYLNGVNLLNWQEAETIGDPENTTGSNSDAAVSGVQFNSYPTARTISLGLNINF</sequence>
<keyword evidence="8" id="KW-1133">Transmembrane helix</keyword>
<dbReference type="AlphaFoldDB" id="A0A1I5CT78"/>
<evidence type="ECO:0000256" key="2">
    <source>
        <dbReference type="ARBA" id="ARBA00022448"/>
    </source>
</evidence>
<dbReference type="GO" id="GO:0009279">
    <property type="term" value="C:cell outer membrane"/>
    <property type="evidence" value="ECO:0007669"/>
    <property type="project" value="UniProtKB-SubCell"/>
</dbReference>
<keyword evidence="5 7" id="KW-0472">Membrane</keyword>
<evidence type="ECO:0000256" key="6">
    <source>
        <dbReference type="ARBA" id="ARBA00023237"/>
    </source>
</evidence>
<dbReference type="Pfam" id="PF07715">
    <property type="entry name" value="Plug"/>
    <property type="match status" value="1"/>
</dbReference>
<dbReference type="InterPro" id="IPR008969">
    <property type="entry name" value="CarboxyPept-like_regulatory"/>
</dbReference>
<dbReference type="InterPro" id="IPR023997">
    <property type="entry name" value="TonB-dep_OMP_SusC/RagA_CS"/>
</dbReference>
<evidence type="ECO:0000313" key="11">
    <source>
        <dbReference type="Proteomes" id="UP000199153"/>
    </source>
</evidence>
<evidence type="ECO:0000256" key="3">
    <source>
        <dbReference type="ARBA" id="ARBA00022452"/>
    </source>
</evidence>
<dbReference type="Pfam" id="PF13715">
    <property type="entry name" value="CarbopepD_reg_2"/>
    <property type="match status" value="1"/>
</dbReference>
<dbReference type="SUPFAM" id="SSF49464">
    <property type="entry name" value="Carboxypeptidase regulatory domain-like"/>
    <property type="match status" value="1"/>
</dbReference>
<dbReference type="InterPro" id="IPR012910">
    <property type="entry name" value="Plug_dom"/>
</dbReference>
<dbReference type="Gene3D" id="2.170.130.10">
    <property type="entry name" value="TonB-dependent receptor, plug domain"/>
    <property type="match status" value="1"/>
</dbReference>
<keyword evidence="4 7" id="KW-0812">Transmembrane</keyword>
<dbReference type="InterPro" id="IPR037066">
    <property type="entry name" value="Plug_dom_sf"/>
</dbReference>
<evidence type="ECO:0000256" key="8">
    <source>
        <dbReference type="SAM" id="Phobius"/>
    </source>
</evidence>
<keyword evidence="3 7" id="KW-1134">Transmembrane beta strand</keyword>
<accession>A0A1I5CT78</accession>
<keyword evidence="6 7" id="KW-0998">Cell outer membrane</keyword>
<protein>
    <submittedName>
        <fullName evidence="10">TonB-linked outer membrane protein, SusC/RagA family</fullName>
    </submittedName>
</protein>
<reference evidence="10 11" key="1">
    <citation type="submission" date="2016-10" db="EMBL/GenBank/DDBJ databases">
        <authorList>
            <person name="de Groot N.N."/>
        </authorList>
    </citation>
    <scope>NUCLEOTIDE SEQUENCE [LARGE SCALE GENOMIC DNA]</scope>
    <source>
        <strain evidence="10 11">DSM 17794</strain>
    </source>
</reference>
<comment type="similarity">
    <text evidence="7">Belongs to the TonB-dependent receptor family.</text>
</comment>
<evidence type="ECO:0000259" key="9">
    <source>
        <dbReference type="Pfam" id="PF07715"/>
    </source>
</evidence>
<dbReference type="InterPro" id="IPR039426">
    <property type="entry name" value="TonB-dep_rcpt-like"/>
</dbReference>
<dbReference type="RefSeq" id="WP_093411109.1">
    <property type="nucleotide sequence ID" value="NZ_FOVL01000024.1"/>
</dbReference>
<keyword evidence="11" id="KW-1185">Reference proteome</keyword>
<dbReference type="EMBL" id="FOVL01000024">
    <property type="protein sequence ID" value="SFN90056.1"/>
    <property type="molecule type" value="Genomic_DNA"/>
</dbReference>
<comment type="subcellular location">
    <subcellularLocation>
        <location evidence="1 7">Cell outer membrane</location>
        <topology evidence="1 7">Multi-pass membrane protein</topology>
    </subcellularLocation>
</comment>
<feature type="transmembrane region" description="Helical" evidence="8">
    <location>
        <begin position="12"/>
        <end position="34"/>
    </location>
</feature>
<evidence type="ECO:0000256" key="7">
    <source>
        <dbReference type="PROSITE-ProRule" id="PRU01360"/>
    </source>
</evidence>
<evidence type="ECO:0000313" key="10">
    <source>
        <dbReference type="EMBL" id="SFN90056.1"/>
    </source>
</evidence>
<gene>
    <name evidence="10" type="ORF">SAMN05660413_02995</name>
</gene>
<dbReference type="NCBIfam" id="TIGR04056">
    <property type="entry name" value="OMP_RagA_SusC"/>
    <property type="match status" value="1"/>
</dbReference>
<organism evidence="10 11">
    <name type="scientific">Salegentibacter flavus</name>
    <dbReference type="NCBI Taxonomy" id="287099"/>
    <lineage>
        <taxon>Bacteria</taxon>
        <taxon>Pseudomonadati</taxon>
        <taxon>Bacteroidota</taxon>
        <taxon>Flavobacteriia</taxon>
        <taxon>Flavobacteriales</taxon>
        <taxon>Flavobacteriaceae</taxon>
        <taxon>Salegentibacter</taxon>
    </lineage>
</organism>
<proteinExistence type="inferred from homology"/>
<dbReference type="STRING" id="287099.SAMN05660413_02995"/>
<dbReference type="OrthoDB" id="9768177at2"/>
<dbReference type="Proteomes" id="UP000199153">
    <property type="component" value="Unassembled WGS sequence"/>
</dbReference>
<name>A0A1I5CT78_9FLAO</name>
<dbReference type="FunFam" id="2.170.130.10:FF:000003">
    <property type="entry name" value="SusC/RagA family TonB-linked outer membrane protein"/>
    <property type="match status" value="1"/>
</dbReference>
<dbReference type="Gene3D" id="2.60.40.1120">
    <property type="entry name" value="Carboxypeptidase-like, regulatory domain"/>
    <property type="match status" value="1"/>
</dbReference>
<dbReference type="InterPro" id="IPR036942">
    <property type="entry name" value="Beta-barrel_TonB_sf"/>
</dbReference>
<evidence type="ECO:0000256" key="4">
    <source>
        <dbReference type="ARBA" id="ARBA00022692"/>
    </source>
</evidence>
<dbReference type="InterPro" id="IPR023996">
    <property type="entry name" value="TonB-dep_OMP_SusC/RagA"/>
</dbReference>
<dbReference type="Gene3D" id="2.40.170.20">
    <property type="entry name" value="TonB-dependent receptor, beta-barrel domain"/>
    <property type="match status" value="1"/>
</dbReference>
<evidence type="ECO:0000256" key="5">
    <source>
        <dbReference type="ARBA" id="ARBA00023136"/>
    </source>
</evidence>
<keyword evidence="2 7" id="KW-0813">Transport</keyword>
<dbReference type="NCBIfam" id="TIGR04057">
    <property type="entry name" value="SusC_RagA_signa"/>
    <property type="match status" value="1"/>
</dbReference>